<feature type="transmembrane region" description="Helical" evidence="1">
    <location>
        <begin position="21"/>
        <end position="39"/>
    </location>
</feature>
<keyword evidence="3" id="KW-1185">Reference proteome</keyword>
<sequence length="93" mass="10235">MSRRVHRLPPFSVTASLYIKGTSAIMLSHGITQVTILVFQTEQHTLVSTDFYTSCSSPLFLSTLLSLSLLRIVASLNTLLVYSTLGALFHNCC</sequence>
<reference evidence="2 3" key="1">
    <citation type="submission" date="2019-07" db="EMBL/GenBank/DDBJ databases">
        <authorList>
            <person name="Jastrzebski P J."/>
            <person name="Paukszto L."/>
            <person name="Jastrzebski P J."/>
        </authorList>
    </citation>
    <scope>NUCLEOTIDE SEQUENCE [LARGE SCALE GENOMIC DNA]</scope>
    <source>
        <strain evidence="2 3">WMS-il1</strain>
    </source>
</reference>
<name>A0A564XZI6_HYMDI</name>
<keyword evidence="1" id="KW-0812">Transmembrane</keyword>
<evidence type="ECO:0000313" key="3">
    <source>
        <dbReference type="Proteomes" id="UP000321570"/>
    </source>
</evidence>
<feature type="transmembrane region" description="Helical" evidence="1">
    <location>
        <begin position="59"/>
        <end position="82"/>
    </location>
</feature>
<gene>
    <name evidence="2" type="ORF">WMSIL1_LOCUS1567</name>
</gene>
<dbReference type="Proteomes" id="UP000321570">
    <property type="component" value="Unassembled WGS sequence"/>
</dbReference>
<protein>
    <submittedName>
        <fullName evidence="2">Uncharacterized protein</fullName>
    </submittedName>
</protein>
<keyword evidence="1" id="KW-0472">Membrane</keyword>
<evidence type="ECO:0000256" key="1">
    <source>
        <dbReference type="SAM" id="Phobius"/>
    </source>
</evidence>
<proteinExistence type="predicted"/>
<organism evidence="2 3">
    <name type="scientific">Hymenolepis diminuta</name>
    <name type="common">Rat tapeworm</name>
    <dbReference type="NCBI Taxonomy" id="6216"/>
    <lineage>
        <taxon>Eukaryota</taxon>
        <taxon>Metazoa</taxon>
        <taxon>Spiralia</taxon>
        <taxon>Lophotrochozoa</taxon>
        <taxon>Platyhelminthes</taxon>
        <taxon>Cestoda</taxon>
        <taxon>Eucestoda</taxon>
        <taxon>Cyclophyllidea</taxon>
        <taxon>Hymenolepididae</taxon>
        <taxon>Hymenolepis</taxon>
    </lineage>
</organism>
<accession>A0A564XZI6</accession>
<evidence type="ECO:0000313" key="2">
    <source>
        <dbReference type="EMBL" id="VUZ40431.1"/>
    </source>
</evidence>
<dbReference type="EMBL" id="CABIJS010000033">
    <property type="protein sequence ID" value="VUZ40431.1"/>
    <property type="molecule type" value="Genomic_DNA"/>
</dbReference>
<keyword evidence="1" id="KW-1133">Transmembrane helix</keyword>
<dbReference type="AlphaFoldDB" id="A0A564XZI6"/>